<reference evidence="1 2" key="1">
    <citation type="submission" date="2017-08" db="EMBL/GenBank/DDBJ databases">
        <title>Infants hospitalized years apart are colonized by the same room-sourced microbial strains.</title>
        <authorList>
            <person name="Brooks B."/>
            <person name="Olm M.R."/>
            <person name="Firek B.A."/>
            <person name="Baker R."/>
            <person name="Thomas B.C."/>
            <person name="Morowitz M.J."/>
            <person name="Banfield J.F."/>
        </authorList>
    </citation>
    <scope>NUCLEOTIDE SEQUENCE [LARGE SCALE GENOMIC DNA]</scope>
    <source>
        <strain evidence="1">S2_006_000_R2_64</strain>
    </source>
</reference>
<gene>
    <name evidence="1" type="ORF">DI586_10530</name>
</gene>
<dbReference type="AlphaFoldDB" id="A0A2W5FFY9"/>
<evidence type="ECO:0000313" key="1">
    <source>
        <dbReference type="EMBL" id="PZP53893.1"/>
    </source>
</evidence>
<accession>A0A2W5FFY9</accession>
<dbReference type="EMBL" id="QFOT01000160">
    <property type="protein sequence ID" value="PZP53893.1"/>
    <property type="molecule type" value="Genomic_DNA"/>
</dbReference>
<protein>
    <submittedName>
        <fullName evidence="1">Uncharacterized protein</fullName>
    </submittedName>
</protein>
<comment type="caution">
    <text evidence="1">The sequence shown here is derived from an EMBL/GenBank/DDBJ whole genome shotgun (WGS) entry which is preliminary data.</text>
</comment>
<sequence>MKSVLYELGGKSLEAAKELEAIVNTAYSENPPLQLGLLSDIHASWQAFSSRLIQDVNAIRPEILDLTGLNSPCIDVRVATHAFPRAYQTYPCIYRSPERETRYFMYSPEDYKGRYFTPEDAKKIIGKEAKAIGQLLFAGGWDDGAPLLNRPEFGVEMPGDISYSTKFAAAVNAMQTDRPTSMRKNFIAGCKSQELVDDFKKRKAEHEAASTAVFNELRRIASVISTEMTGNADEYDTSLSGSYKGSHGANMTFSFDLKTKLTGSQVSVPEHPYFYMKKAEFGGYEIVPREDTVEGSVFSDLLLSVPPMPYLSEYEELISDFIYEPTDIERMIGVDGRVPQLIEIGGLQFISYNSDERVVSDYCPPGAKPVSSELYNWLQRDRSDFNMKIMPPPMPDQLAQEYAALTLNNLFLKPDMRPQP</sequence>
<organism evidence="1 2">
    <name type="scientific">Micavibrio aeruginosavorus</name>
    <dbReference type="NCBI Taxonomy" id="349221"/>
    <lineage>
        <taxon>Bacteria</taxon>
        <taxon>Pseudomonadati</taxon>
        <taxon>Bdellovibrionota</taxon>
        <taxon>Bdellovibrionia</taxon>
        <taxon>Bdellovibrionales</taxon>
        <taxon>Pseudobdellovibrionaceae</taxon>
        <taxon>Micavibrio</taxon>
    </lineage>
</organism>
<name>A0A2W5FFY9_9BACT</name>
<evidence type="ECO:0000313" key="2">
    <source>
        <dbReference type="Proteomes" id="UP000249739"/>
    </source>
</evidence>
<dbReference type="Proteomes" id="UP000249739">
    <property type="component" value="Unassembled WGS sequence"/>
</dbReference>
<proteinExistence type="predicted"/>